<keyword evidence="3" id="KW-1185">Reference proteome</keyword>
<keyword evidence="1" id="KW-0472">Membrane</keyword>
<feature type="transmembrane region" description="Helical" evidence="1">
    <location>
        <begin position="37"/>
        <end position="61"/>
    </location>
</feature>
<accession>A0A8D5A3P3</accession>
<protein>
    <submittedName>
        <fullName evidence="2">DUF445 domain-containing protein</fullName>
    </submittedName>
</protein>
<dbReference type="InterPro" id="IPR007383">
    <property type="entry name" value="DUF445"/>
</dbReference>
<dbReference type="AlphaFoldDB" id="A0A8D5A3P3"/>
<dbReference type="PANTHER" id="PTHR38442">
    <property type="entry name" value="INNER MEMBRANE PROTEIN-RELATED"/>
    <property type="match status" value="1"/>
</dbReference>
<dbReference type="KEGG" id="dho:Dia5BBH33_01540"/>
<organism evidence="2 3">
    <name type="scientific">Dialister hominis</name>
    <dbReference type="NCBI Taxonomy" id="2582419"/>
    <lineage>
        <taxon>Bacteria</taxon>
        <taxon>Bacillati</taxon>
        <taxon>Bacillota</taxon>
        <taxon>Negativicutes</taxon>
        <taxon>Veillonellales</taxon>
        <taxon>Veillonellaceae</taxon>
        <taxon>Dialister</taxon>
    </lineage>
</organism>
<keyword evidence="1" id="KW-0812">Transmembrane</keyword>
<dbReference type="GeneID" id="92715371"/>
<keyword evidence="1" id="KW-1133">Transmembrane helix</keyword>
<dbReference type="EMBL" id="AP019697">
    <property type="protein sequence ID" value="BBK24219.1"/>
    <property type="molecule type" value="Genomic_DNA"/>
</dbReference>
<evidence type="ECO:0000313" key="3">
    <source>
        <dbReference type="Proteomes" id="UP000320585"/>
    </source>
</evidence>
<reference evidence="3" key="1">
    <citation type="submission" date="2019-05" db="EMBL/GenBank/DDBJ databases">
        <title>Complete genome sequencing of Dialister sp. strain 5BBH33.</title>
        <authorList>
            <person name="Sakamoto M."/>
            <person name="Murakami T."/>
            <person name="Mori H."/>
        </authorList>
    </citation>
    <scope>NUCLEOTIDE SEQUENCE [LARGE SCALE GENOMIC DNA]</scope>
    <source>
        <strain evidence="3">5BBH33</strain>
    </source>
</reference>
<dbReference type="Proteomes" id="UP000320585">
    <property type="component" value="Chromosome"/>
</dbReference>
<evidence type="ECO:0000256" key="1">
    <source>
        <dbReference type="SAM" id="Phobius"/>
    </source>
</evidence>
<sequence length="428" mass="47039">MKRYQTANRLFLASAILFGAAVILQHASPWSGSEAVSIFYFLAQSCLIGCCADWIAVEALFRRRFHLPYKPLIPSNQDAVIRKLSAVSDSLIDKTGLLKGALGGSVMELADREFFHNEKVREAAESFLAREGARFLTGLVSENKEKAASLADGETGKVISLIAGKAREEILARMSREEWLQKLLALVGEKAKTAGAKEALAGAIKKAGEEQKQQAGFFKRLLFSAAELTGTIDYEEMAETGLAALGAAIERWKKPEDPFHQTLLARWDEAIHAFVDDKETKDALEDFGKSLFEKYPAGEKVRTMIDSLLSEWNEDENGKTKLENTLHGFAGSAIDRLAADSILRGRIDSGARDLIAELADHERTLLAGAAVSVLKSLSSEELNEFIESKVHTDLEGIRINGAITGLAAGGLFYFLLEYAYIPFMHQFM</sequence>
<dbReference type="Pfam" id="PF04286">
    <property type="entry name" value="DUF445"/>
    <property type="match status" value="1"/>
</dbReference>
<feature type="transmembrane region" description="Helical" evidence="1">
    <location>
        <begin position="399"/>
        <end position="421"/>
    </location>
</feature>
<evidence type="ECO:0000313" key="2">
    <source>
        <dbReference type="EMBL" id="BBK24219.1"/>
    </source>
</evidence>
<dbReference type="OrthoDB" id="9769590at2"/>
<proteinExistence type="predicted"/>
<dbReference type="GO" id="GO:0005886">
    <property type="term" value="C:plasma membrane"/>
    <property type="evidence" value="ECO:0007669"/>
    <property type="project" value="TreeGrafter"/>
</dbReference>
<dbReference type="RefSeq" id="WP_143332158.1">
    <property type="nucleotide sequence ID" value="NZ_AP019697.1"/>
</dbReference>
<gene>
    <name evidence="2" type="ORF">Dia5BBH33_01540</name>
</gene>
<name>A0A8D5A3P3_9FIRM</name>
<dbReference type="PANTHER" id="PTHR38442:SF1">
    <property type="entry name" value="INNER MEMBRANE PROTEIN"/>
    <property type="match status" value="1"/>
</dbReference>